<name>A0A1G4I0G0_TRYEQ</name>
<dbReference type="InterPro" id="IPR029057">
    <property type="entry name" value="PRTase-like"/>
</dbReference>
<accession>A0A1G4I0G0</accession>
<dbReference type="GO" id="GO:0006164">
    <property type="term" value="P:purine nucleotide biosynthetic process"/>
    <property type="evidence" value="ECO:0007669"/>
    <property type="project" value="TreeGrafter"/>
</dbReference>
<dbReference type="PANTHER" id="PTHR10210:SF111">
    <property type="entry name" value="PYROPHOSPHOKINASE, PUTATIVE-RELATED"/>
    <property type="match status" value="1"/>
</dbReference>
<dbReference type="GO" id="GO:0016301">
    <property type="term" value="F:kinase activity"/>
    <property type="evidence" value="ECO:0007669"/>
    <property type="project" value="UniProtKB-KW"/>
</dbReference>
<keyword evidence="5" id="KW-0808">Transferase</keyword>
<evidence type="ECO:0000256" key="3">
    <source>
        <dbReference type="SAM" id="MobiDB-lite"/>
    </source>
</evidence>
<dbReference type="GO" id="GO:0000287">
    <property type="term" value="F:magnesium ion binding"/>
    <property type="evidence" value="ECO:0007669"/>
    <property type="project" value="InterPro"/>
</dbReference>
<dbReference type="Pfam" id="PF13793">
    <property type="entry name" value="Pribosyltran_N"/>
    <property type="match status" value="1"/>
</dbReference>
<evidence type="ECO:0000259" key="4">
    <source>
        <dbReference type="PROSITE" id="PS51382"/>
    </source>
</evidence>
<dbReference type="Proteomes" id="UP000195570">
    <property type="component" value="Unassembled WGS sequence"/>
</dbReference>
<dbReference type="SUPFAM" id="SSF53271">
    <property type="entry name" value="PRTase-like"/>
    <property type="match status" value="2"/>
</dbReference>
<dbReference type="EC" id="2.7.6.1" evidence="5"/>
<dbReference type="VEuPathDB" id="TriTrypDB:TEOVI_000702400"/>
<dbReference type="PROSITE" id="PS51382">
    <property type="entry name" value="SPX"/>
    <property type="match status" value="1"/>
</dbReference>
<dbReference type="CDD" id="cd06223">
    <property type="entry name" value="PRTases_typeI"/>
    <property type="match status" value="1"/>
</dbReference>
<dbReference type="EMBL" id="CZPT02000213">
    <property type="protein sequence ID" value="SCU65102.1"/>
    <property type="molecule type" value="Genomic_DNA"/>
</dbReference>
<organism evidence="5 6">
    <name type="scientific">Trypanosoma equiperdum</name>
    <dbReference type="NCBI Taxonomy" id="5694"/>
    <lineage>
        <taxon>Eukaryota</taxon>
        <taxon>Discoba</taxon>
        <taxon>Euglenozoa</taxon>
        <taxon>Kinetoplastea</taxon>
        <taxon>Metakinetoplastina</taxon>
        <taxon>Trypanosomatida</taxon>
        <taxon>Trypanosomatidae</taxon>
        <taxon>Trypanosoma</taxon>
    </lineage>
</organism>
<evidence type="ECO:0000313" key="6">
    <source>
        <dbReference type="Proteomes" id="UP000195570"/>
    </source>
</evidence>
<evidence type="ECO:0000256" key="2">
    <source>
        <dbReference type="ARBA" id="ARBA00022727"/>
    </source>
</evidence>
<gene>
    <name evidence="5" type="ORF">TEOVI_000702400</name>
</gene>
<dbReference type="GO" id="GO:0002189">
    <property type="term" value="C:ribose phosphate diphosphokinase complex"/>
    <property type="evidence" value="ECO:0007669"/>
    <property type="project" value="TreeGrafter"/>
</dbReference>
<keyword evidence="2" id="KW-0545">Nucleotide biosynthesis</keyword>
<dbReference type="InterPro" id="IPR005946">
    <property type="entry name" value="Rib-P_diPkinase"/>
</dbReference>
<dbReference type="InterPro" id="IPR000836">
    <property type="entry name" value="PRTase_dom"/>
</dbReference>
<dbReference type="FunFam" id="3.40.50.2020:FF:000014">
    <property type="entry name" value="Ribose-phosphate pyrophosphokinase 1"/>
    <property type="match status" value="1"/>
</dbReference>
<comment type="similarity">
    <text evidence="1">Belongs to the ribose-phosphate pyrophosphokinase family.</text>
</comment>
<dbReference type="RefSeq" id="XP_067076757.1">
    <property type="nucleotide sequence ID" value="XM_067220656.1"/>
</dbReference>
<feature type="compositionally biased region" description="Low complexity" evidence="3">
    <location>
        <begin position="60"/>
        <end position="69"/>
    </location>
</feature>
<dbReference type="SMART" id="SM01400">
    <property type="entry name" value="Pribosyltran_N"/>
    <property type="match status" value="1"/>
</dbReference>
<sequence length="653" mass="73307">MRTGKGRSEGQAFHRRLLSEYNTDFTLNNYVAYFELKPIAKELEQLCKEIERVREIEARAAAADTSTASETEDVFANQPEAMKLPQTGGSSLSPKRSLDELLKRRSELEVKFFKDIQLSFTKVKEYQQCLEADLLAGVEELKNMSEEEIRARPEEHIPKLYVKTQAILQYRALNLAALRKILKKFMQRCARDSLELQKHLLMVDKVISCSTISQPANDLRRVALDLIAFYGTVFRLTYEETVEVLTRYEHRAGVNVRRILPHSDTFFFTLRLPHQERHGDFAVCILPGSTSLFCEKMICEVLQCNRYPPCCGQYPNGEVNVVLPRSVRGDDLFVLQSLVRCDRVGLSHSGTLMELALMIHAARASSAARITAVIPYISFTESVSSMAAVAEILESMGCQHVITVDMPIDQVEGMFSVPLELISARYEFVQYIANQLTAEGHDFRNITVVAPNGAGVHRAKNFADALMQYKKLSPDEQFVPLCTAVRRQVYRGLQDTVLNINHCGANVGSTRAFEQALLQQEQGICAIQDDGDTTITSEGIDLVGDVQGKLCIVVDTSVDEATEICQTACKLREEGASRIILIATHFIISGRAVERLIESPIDLIVVTDSVEHDEVFKNPHIARRLRVLPIAPLLARAIEKLHTENSLTTLFEK</sequence>
<protein>
    <submittedName>
        <fullName evidence="5">Ribose-phosphate pyrophosphokinase, putative</fullName>
        <ecNumber evidence="5">2.7.6.1</ecNumber>
    </submittedName>
</protein>
<dbReference type="Pfam" id="PF14572">
    <property type="entry name" value="Pribosyl_synth"/>
    <property type="match status" value="1"/>
</dbReference>
<dbReference type="GO" id="GO:0005737">
    <property type="term" value="C:cytoplasm"/>
    <property type="evidence" value="ECO:0007669"/>
    <property type="project" value="TreeGrafter"/>
</dbReference>
<dbReference type="GO" id="GO:0006015">
    <property type="term" value="P:5-phosphoribose 1-diphosphate biosynthetic process"/>
    <property type="evidence" value="ECO:0007669"/>
    <property type="project" value="TreeGrafter"/>
</dbReference>
<dbReference type="PANTHER" id="PTHR10210">
    <property type="entry name" value="RIBOSE-PHOSPHATE DIPHOSPHOKINASE FAMILY MEMBER"/>
    <property type="match status" value="1"/>
</dbReference>
<reference evidence="5" key="1">
    <citation type="submission" date="2016-09" db="EMBL/GenBank/DDBJ databases">
        <authorList>
            <person name="Hebert L."/>
            <person name="Moumen B."/>
        </authorList>
    </citation>
    <scope>NUCLEOTIDE SEQUENCE [LARGE SCALE GENOMIC DNA]</scope>
    <source>
        <strain evidence="5">OVI</strain>
    </source>
</reference>
<dbReference type="Gene3D" id="3.40.50.2020">
    <property type="match status" value="2"/>
</dbReference>
<feature type="domain" description="SPX" evidence="4">
    <location>
        <begin position="11"/>
        <end position="199"/>
    </location>
</feature>
<dbReference type="InterPro" id="IPR004331">
    <property type="entry name" value="SPX_dom"/>
</dbReference>
<dbReference type="InterPro" id="IPR029099">
    <property type="entry name" value="Pribosyltran_N"/>
</dbReference>
<evidence type="ECO:0000256" key="1">
    <source>
        <dbReference type="ARBA" id="ARBA00006478"/>
    </source>
</evidence>
<feature type="region of interest" description="Disordered" evidence="3">
    <location>
        <begin position="60"/>
        <end position="96"/>
    </location>
</feature>
<dbReference type="AlphaFoldDB" id="A0A1G4I0G0"/>
<dbReference type="GeneID" id="92380958"/>
<dbReference type="GO" id="GO:0004749">
    <property type="term" value="F:ribose phosphate diphosphokinase activity"/>
    <property type="evidence" value="ECO:0007669"/>
    <property type="project" value="UniProtKB-EC"/>
</dbReference>
<keyword evidence="6" id="KW-1185">Reference proteome</keyword>
<proteinExistence type="inferred from homology"/>
<evidence type="ECO:0000313" key="5">
    <source>
        <dbReference type="EMBL" id="SCU65102.1"/>
    </source>
</evidence>
<comment type="caution">
    <text evidence="5">The sequence shown here is derived from an EMBL/GenBank/DDBJ whole genome shotgun (WGS) entry which is preliminary data.</text>
</comment>